<keyword evidence="3" id="KW-1185">Reference proteome</keyword>
<dbReference type="GO" id="GO:0006313">
    <property type="term" value="P:DNA transposition"/>
    <property type="evidence" value="ECO:0007669"/>
    <property type="project" value="InterPro"/>
</dbReference>
<evidence type="ECO:0000313" key="3">
    <source>
        <dbReference type="Proteomes" id="UP000740926"/>
    </source>
</evidence>
<accession>A0A9P6XXA8</accession>
<organism evidence="2 3">
    <name type="scientific">Rhizopus delemar</name>
    <dbReference type="NCBI Taxonomy" id="936053"/>
    <lineage>
        <taxon>Eukaryota</taxon>
        <taxon>Fungi</taxon>
        <taxon>Fungi incertae sedis</taxon>
        <taxon>Mucoromycota</taxon>
        <taxon>Mucoromycotina</taxon>
        <taxon>Mucoromycetes</taxon>
        <taxon>Mucorales</taxon>
        <taxon>Mucorineae</taxon>
        <taxon>Rhizopodaceae</taxon>
        <taxon>Rhizopus</taxon>
    </lineage>
</organism>
<reference evidence="2 3" key="1">
    <citation type="journal article" date="2020" name="Microb. Genom.">
        <title>Genetic diversity of clinical and environmental Mucorales isolates obtained from an investigation of mucormycosis cases among solid organ transplant recipients.</title>
        <authorList>
            <person name="Nguyen M.H."/>
            <person name="Kaul D."/>
            <person name="Muto C."/>
            <person name="Cheng S.J."/>
            <person name="Richter R.A."/>
            <person name="Bruno V.M."/>
            <person name="Liu G."/>
            <person name="Beyhan S."/>
            <person name="Sundermann A.J."/>
            <person name="Mounaud S."/>
            <person name="Pasculle A.W."/>
            <person name="Nierman W.C."/>
            <person name="Driscoll E."/>
            <person name="Cumbie R."/>
            <person name="Clancy C.J."/>
            <person name="Dupont C.L."/>
        </authorList>
    </citation>
    <scope>NUCLEOTIDE SEQUENCE [LARGE SCALE GENOMIC DNA]</scope>
    <source>
        <strain evidence="2 3">GL24</strain>
    </source>
</reference>
<gene>
    <name evidence="2" type="ORF">G6F50_015699</name>
</gene>
<name>A0A9P6XXA8_9FUNG</name>
<evidence type="ECO:0000259" key="1">
    <source>
        <dbReference type="Pfam" id="PF01498"/>
    </source>
</evidence>
<dbReference type="GO" id="GO:0015074">
    <property type="term" value="P:DNA integration"/>
    <property type="evidence" value="ECO:0007669"/>
    <property type="project" value="InterPro"/>
</dbReference>
<dbReference type="InterPro" id="IPR002492">
    <property type="entry name" value="Transposase_Tc1-like"/>
</dbReference>
<sequence>MQKISQERINNIKKHFLDNLIISGVMEATGKIRGAVQRVTEMLKIPATGNKGGSPKALTERDQKYIVQAVAIKSKENAVEATHGLEKGLGKSVSVYTVRRVLGRAGLVSFVKPKKPLITIKHKKDRLQWAYNHISWTSDDWRRVV</sequence>
<comment type="caution">
    <text evidence="2">The sequence shown here is derived from an EMBL/GenBank/DDBJ whole genome shotgun (WGS) entry which is preliminary data.</text>
</comment>
<dbReference type="Proteomes" id="UP000740926">
    <property type="component" value="Unassembled WGS sequence"/>
</dbReference>
<dbReference type="InterPro" id="IPR036397">
    <property type="entry name" value="RNaseH_sf"/>
</dbReference>
<proteinExistence type="predicted"/>
<dbReference type="EMBL" id="JAANIU010008964">
    <property type="protein sequence ID" value="KAG1533955.1"/>
    <property type="molecule type" value="Genomic_DNA"/>
</dbReference>
<dbReference type="Pfam" id="PF01498">
    <property type="entry name" value="HTH_Tnp_Tc3_2"/>
    <property type="match status" value="1"/>
</dbReference>
<dbReference type="AlphaFoldDB" id="A0A9P6XXA8"/>
<dbReference type="Gene3D" id="3.30.420.10">
    <property type="entry name" value="Ribonuclease H-like superfamily/Ribonuclease H"/>
    <property type="match status" value="1"/>
</dbReference>
<dbReference type="GO" id="GO:0003677">
    <property type="term" value="F:DNA binding"/>
    <property type="evidence" value="ECO:0007669"/>
    <property type="project" value="InterPro"/>
</dbReference>
<feature type="domain" description="Transposase Tc1-like" evidence="1">
    <location>
        <begin position="82"/>
        <end position="134"/>
    </location>
</feature>
<protein>
    <recommendedName>
        <fullName evidence="1">Transposase Tc1-like domain-containing protein</fullName>
    </recommendedName>
</protein>
<evidence type="ECO:0000313" key="2">
    <source>
        <dbReference type="EMBL" id="KAG1533955.1"/>
    </source>
</evidence>